<gene>
    <name evidence="2" type="ORF">CCMP2556_LOCUS999</name>
</gene>
<reference evidence="2 3" key="1">
    <citation type="submission" date="2024-02" db="EMBL/GenBank/DDBJ databases">
        <authorList>
            <person name="Chen Y."/>
            <person name="Shah S."/>
            <person name="Dougan E. K."/>
            <person name="Thang M."/>
            <person name="Chan C."/>
        </authorList>
    </citation>
    <scope>NUCLEOTIDE SEQUENCE [LARGE SCALE GENOMIC DNA]</scope>
</reference>
<feature type="non-terminal residue" evidence="2">
    <location>
        <position position="1"/>
    </location>
</feature>
<evidence type="ECO:0000313" key="2">
    <source>
        <dbReference type="EMBL" id="CAK8987775.1"/>
    </source>
</evidence>
<sequence length="248" mass="28530">QVKIRRSGLKRSYVADCEDPDGEGEDDEDLEAEEVMNEVLVEDQANEDAKELTPIEEGLDEGLDEEDPEELEEQIMEAYAAGQKAKIKMHEKRRGEDGRKEETVQVPVYRHPWLRRSRPLTVPVVAKRDIGEELLNVNVLSRKDRPHQKKTGKRGWTVVSRGEDEDQVPSSESSRPEEKPKIYHLRKGPLKEAAGYEVTKTTKEKVKASPQEVMATLPKMTKEEKKTIQKILQREEREQAYESLRRSS</sequence>
<keyword evidence="3" id="KW-1185">Reference proteome</keyword>
<comment type="caution">
    <text evidence="2">The sequence shown here is derived from an EMBL/GenBank/DDBJ whole genome shotgun (WGS) entry which is preliminary data.</text>
</comment>
<name>A0ABP0HC23_9DINO</name>
<evidence type="ECO:0000313" key="3">
    <source>
        <dbReference type="Proteomes" id="UP001642484"/>
    </source>
</evidence>
<evidence type="ECO:0000256" key="1">
    <source>
        <dbReference type="SAM" id="MobiDB-lite"/>
    </source>
</evidence>
<dbReference type="EMBL" id="CAXAMN010000332">
    <property type="protein sequence ID" value="CAK8987775.1"/>
    <property type="molecule type" value="Genomic_DNA"/>
</dbReference>
<proteinExistence type="predicted"/>
<feature type="non-terminal residue" evidence="2">
    <location>
        <position position="248"/>
    </location>
</feature>
<feature type="compositionally biased region" description="Acidic residues" evidence="1">
    <location>
        <begin position="57"/>
        <end position="70"/>
    </location>
</feature>
<feature type="region of interest" description="Disordered" evidence="1">
    <location>
        <begin position="1"/>
        <end position="70"/>
    </location>
</feature>
<feature type="compositionally biased region" description="Acidic residues" evidence="1">
    <location>
        <begin position="16"/>
        <end position="46"/>
    </location>
</feature>
<feature type="compositionally biased region" description="Basic residues" evidence="1">
    <location>
        <begin position="144"/>
        <end position="153"/>
    </location>
</feature>
<feature type="region of interest" description="Disordered" evidence="1">
    <location>
        <begin position="142"/>
        <end position="188"/>
    </location>
</feature>
<protein>
    <submittedName>
        <fullName evidence="2">Uncharacterized protein</fullName>
    </submittedName>
</protein>
<organism evidence="2 3">
    <name type="scientific">Durusdinium trenchii</name>
    <dbReference type="NCBI Taxonomy" id="1381693"/>
    <lineage>
        <taxon>Eukaryota</taxon>
        <taxon>Sar</taxon>
        <taxon>Alveolata</taxon>
        <taxon>Dinophyceae</taxon>
        <taxon>Suessiales</taxon>
        <taxon>Symbiodiniaceae</taxon>
        <taxon>Durusdinium</taxon>
    </lineage>
</organism>
<dbReference type="Proteomes" id="UP001642484">
    <property type="component" value="Unassembled WGS sequence"/>
</dbReference>
<accession>A0ABP0HC23</accession>